<sequence>MPFYASKQTLVLLLKFSEGSNCLKLT</sequence>
<dbReference type="EMBL" id="GGEC01080721">
    <property type="protein sequence ID" value="MBX61205.1"/>
    <property type="molecule type" value="Transcribed_RNA"/>
</dbReference>
<dbReference type="AlphaFoldDB" id="A0A2P2Q2K3"/>
<proteinExistence type="predicted"/>
<protein>
    <submittedName>
        <fullName evidence="1">Uncharacterized protein</fullName>
    </submittedName>
</protein>
<reference evidence="1" key="1">
    <citation type="submission" date="2018-02" db="EMBL/GenBank/DDBJ databases">
        <title>Rhizophora mucronata_Transcriptome.</title>
        <authorList>
            <person name="Meera S.P."/>
            <person name="Sreeshan A."/>
            <person name="Augustine A."/>
        </authorList>
    </citation>
    <scope>NUCLEOTIDE SEQUENCE</scope>
    <source>
        <tissue evidence="1">Leaf</tissue>
    </source>
</reference>
<accession>A0A2P2Q2K3</accession>
<evidence type="ECO:0000313" key="1">
    <source>
        <dbReference type="EMBL" id="MBX61205.1"/>
    </source>
</evidence>
<organism evidence="1">
    <name type="scientific">Rhizophora mucronata</name>
    <name type="common">Asiatic mangrove</name>
    <dbReference type="NCBI Taxonomy" id="61149"/>
    <lineage>
        <taxon>Eukaryota</taxon>
        <taxon>Viridiplantae</taxon>
        <taxon>Streptophyta</taxon>
        <taxon>Embryophyta</taxon>
        <taxon>Tracheophyta</taxon>
        <taxon>Spermatophyta</taxon>
        <taxon>Magnoliopsida</taxon>
        <taxon>eudicotyledons</taxon>
        <taxon>Gunneridae</taxon>
        <taxon>Pentapetalae</taxon>
        <taxon>rosids</taxon>
        <taxon>fabids</taxon>
        <taxon>Malpighiales</taxon>
        <taxon>Rhizophoraceae</taxon>
        <taxon>Rhizophora</taxon>
    </lineage>
</organism>
<name>A0A2P2Q2K3_RHIMU</name>